<proteinExistence type="predicted"/>
<keyword evidence="2" id="KW-1185">Reference proteome</keyword>
<accession>A0ABQ1E6S3</accession>
<dbReference type="Proteomes" id="UP000663802">
    <property type="component" value="Unassembled WGS sequence"/>
</dbReference>
<sequence>MNTELLREFKEDKKGILDVRVKTKNNEHIDAEIMDQMTREKTAREQGFEQGTNQKAIEIAKNLLGLIDDETIALKTGLPLETVKNLRN</sequence>
<organism evidence="1 2">
    <name type="scientific">Clostridium zeae</name>
    <dbReference type="NCBI Taxonomy" id="2759022"/>
    <lineage>
        <taxon>Bacteria</taxon>
        <taxon>Bacillati</taxon>
        <taxon>Bacillota</taxon>
        <taxon>Clostridia</taxon>
        <taxon>Eubacteriales</taxon>
        <taxon>Clostridiaceae</taxon>
        <taxon>Clostridium</taxon>
    </lineage>
</organism>
<evidence type="ECO:0000313" key="1">
    <source>
        <dbReference type="EMBL" id="GFZ30396.1"/>
    </source>
</evidence>
<reference evidence="1 2" key="1">
    <citation type="journal article" date="2021" name="Int. J. Syst. Evol. Microbiol.">
        <title>Clostridium zeae sp. nov., isolated from corn silage.</title>
        <authorList>
            <person name="Kobayashi H."/>
            <person name="Tanizawa Y."/>
            <person name="Yagura M."/>
            <person name="Sakamoto M."/>
            <person name="Ohkuma M."/>
            <person name="Tohno M."/>
        </authorList>
    </citation>
    <scope>NUCLEOTIDE SEQUENCE [LARGE SCALE GENOMIC DNA]</scope>
    <source>
        <strain evidence="1 2">CSC2</strain>
    </source>
</reference>
<gene>
    <name evidence="1" type="ORF">CSC2_09220</name>
</gene>
<comment type="caution">
    <text evidence="1">The sequence shown here is derived from an EMBL/GenBank/DDBJ whole genome shotgun (WGS) entry which is preliminary data.</text>
</comment>
<evidence type="ECO:0000313" key="2">
    <source>
        <dbReference type="Proteomes" id="UP000663802"/>
    </source>
</evidence>
<protein>
    <recommendedName>
        <fullName evidence="3">Transposase</fullName>
    </recommendedName>
</protein>
<evidence type="ECO:0008006" key="3">
    <source>
        <dbReference type="Google" id="ProtNLM"/>
    </source>
</evidence>
<dbReference type="EMBL" id="BMBA01000001">
    <property type="protein sequence ID" value="GFZ30396.1"/>
    <property type="molecule type" value="Genomic_DNA"/>
</dbReference>
<name>A0ABQ1E6S3_9CLOT</name>